<dbReference type="Gene3D" id="1.20.120.1630">
    <property type="match status" value="1"/>
</dbReference>
<keyword evidence="9" id="KW-1185">Reference proteome</keyword>
<comment type="similarity">
    <text evidence="2">Belongs to the steroid 5-alpha reductase family.</text>
</comment>
<evidence type="ECO:0000256" key="1">
    <source>
        <dbReference type="ARBA" id="ARBA00004141"/>
    </source>
</evidence>
<dbReference type="PANTHER" id="PTHR10556:SF43">
    <property type="entry name" value="STEROID 5-ALPHA-REDUCTASE DET2"/>
    <property type="match status" value="1"/>
</dbReference>
<reference evidence="8 9" key="1">
    <citation type="journal article" date="2012" name="Proc. Natl. Acad. Sci. U.S.A.">
        <title>Comparative genomics of Ceriporiopsis subvermispora and Phanerochaete chrysosporium provide insight into selective ligninolysis.</title>
        <authorList>
            <person name="Fernandez-Fueyo E."/>
            <person name="Ruiz-Duenas F.J."/>
            <person name="Ferreira P."/>
            <person name="Floudas D."/>
            <person name="Hibbett D.S."/>
            <person name="Canessa P."/>
            <person name="Larrondo L.F."/>
            <person name="James T.Y."/>
            <person name="Seelenfreund D."/>
            <person name="Lobos S."/>
            <person name="Polanco R."/>
            <person name="Tello M."/>
            <person name="Honda Y."/>
            <person name="Watanabe T."/>
            <person name="Watanabe T."/>
            <person name="Ryu J.S."/>
            <person name="Kubicek C.P."/>
            <person name="Schmoll M."/>
            <person name="Gaskell J."/>
            <person name="Hammel K.E."/>
            <person name="St John F.J."/>
            <person name="Vanden Wymelenberg A."/>
            <person name="Sabat G."/>
            <person name="Splinter BonDurant S."/>
            <person name="Syed K."/>
            <person name="Yadav J.S."/>
            <person name="Doddapaneni H."/>
            <person name="Subramanian V."/>
            <person name="Lavin J.L."/>
            <person name="Oguiza J.A."/>
            <person name="Perez G."/>
            <person name="Pisabarro A.G."/>
            <person name="Ramirez L."/>
            <person name="Santoyo F."/>
            <person name="Master E."/>
            <person name="Coutinho P.M."/>
            <person name="Henrissat B."/>
            <person name="Lombard V."/>
            <person name="Magnuson J.K."/>
            <person name="Kuees U."/>
            <person name="Hori C."/>
            <person name="Igarashi K."/>
            <person name="Samejima M."/>
            <person name="Held B.W."/>
            <person name="Barry K.W."/>
            <person name="LaButti K.M."/>
            <person name="Lapidus A."/>
            <person name="Lindquist E.A."/>
            <person name="Lucas S.M."/>
            <person name="Riley R."/>
            <person name="Salamov A.A."/>
            <person name="Hoffmeister D."/>
            <person name="Schwenk D."/>
            <person name="Hadar Y."/>
            <person name="Yarden O."/>
            <person name="de Vries R.P."/>
            <person name="Wiebenga A."/>
            <person name="Stenlid J."/>
            <person name="Eastwood D."/>
            <person name="Grigoriev I.V."/>
            <person name="Berka R.M."/>
            <person name="Blanchette R.A."/>
            <person name="Kersten P."/>
            <person name="Martinez A.T."/>
            <person name="Vicuna R."/>
            <person name="Cullen D."/>
        </authorList>
    </citation>
    <scope>NUCLEOTIDE SEQUENCE [LARGE SCALE GENOMIC DNA]</scope>
    <source>
        <strain evidence="8 9">B</strain>
    </source>
</reference>
<proteinExistence type="inferred from homology"/>
<dbReference type="GO" id="GO:0016020">
    <property type="term" value="C:membrane"/>
    <property type="evidence" value="ECO:0007669"/>
    <property type="project" value="UniProtKB-SubCell"/>
</dbReference>
<organism evidence="8 9">
    <name type="scientific">Ceriporiopsis subvermispora (strain B)</name>
    <name type="common">White-rot fungus</name>
    <name type="synonym">Gelatoporia subvermispora</name>
    <dbReference type="NCBI Taxonomy" id="914234"/>
    <lineage>
        <taxon>Eukaryota</taxon>
        <taxon>Fungi</taxon>
        <taxon>Dikarya</taxon>
        <taxon>Basidiomycota</taxon>
        <taxon>Agaricomycotina</taxon>
        <taxon>Agaricomycetes</taxon>
        <taxon>Polyporales</taxon>
        <taxon>Gelatoporiaceae</taxon>
        <taxon>Gelatoporia</taxon>
    </lineage>
</organism>
<sequence length="296" mass="33354">MADENQIQTWYDVTRKWFAIIPPLICPVTFAIDAPFGRFAPSKDSIFLVDGIKSWIAMELVSPAAFIYTFLKSPLATSAPVLSLHDPSTFLATLFLIHYANRAILSPLRTPVRSKSHIAVPLSAVTFNIVNGALMGTYLSSHMAQSFLDDAFSNPLFWAGVTMWAAGFAGNIFHDEILLNIRRKAKVKGKAKDDSGDKSKDAKPHYAIPHGYLYSYISYPNYFCEWMEWLGFALASAPLPSFASFAELLATLAPPYLFVLSEIFLMIPRAYRGHKWYHKRFPDYPRDRKAVVPLLF</sequence>
<dbReference type="STRING" id="914234.M2Q8C4"/>
<evidence type="ECO:0000256" key="3">
    <source>
        <dbReference type="ARBA" id="ARBA00022692"/>
    </source>
</evidence>
<evidence type="ECO:0000256" key="6">
    <source>
        <dbReference type="SAM" id="Phobius"/>
    </source>
</evidence>
<name>M2Q8C4_CERS8</name>
<dbReference type="EMBL" id="KB445807">
    <property type="protein sequence ID" value="EMD33098.1"/>
    <property type="molecule type" value="Genomic_DNA"/>
</dbReference>
<feature type="transmembrane region" description="Helical" evidence="6">
    <location>
        <begin position="77"/>
        <end position="97"/>
    </location>
</feature>
<keyword evidence="4 6" id="KW-1133">Transmembrane helix</keyword>
<evidence type="ECO:0000256" key="5">
    <source>
        <dbReference type="ARBA" id="ARBA00023136"/>
    </source>
</evidence>
<evidence type="ECO:0000256" key="2">
    <source>
        <dbReference type="ARBA" id="ARBA00007742"/>
    </source>
</evidence>
<dbReference type="PROSITE" id="PS50244">
    <property type="entry name" value="S5A_REDUCTASE"/>
    <property type="match status" value="1"/>
</dbReference>
<evidence type="ECO:0000313" key="9">
    <source>
        <dbReference type="Proteomes" id="UP000016930"/>
    </source>
</evidence>
<protein>
    <recommendedName>
        <fullName evidence="7">3-oxo-5-alpha-steroid 4-dehydrogenase C-terminal domain-containing protein</fullName>
    </recommendedName>
</protein>
<dbReference type="GO" id="GO:0006629">
    <property type="term" value="P:lipid metabolic process"/>
    <property type="evidence" value="ECO:0007669"/>
    <property type="project" value="InterPro"/>
</dbReference>
<dbReference type="Proteomes" id="UP000016930">
    <property type="component" value="Unassembled WGS sequence"/>
</dbReference>
<dbReference type="InterPro" id="IPR039357">
    <property type="entry name" value="SRD5A/TECR"/>
</dbReference>
<dbReference type="PANTHER" id="PTHR10556">
    <property type="entry name" value="3-OXO-5-ALPHA-STEROID 4-DEHYDROGENASE"/>
    <property type="match status" value="1"/>
</dbReference>
<dbReference type="AlphaFoldDB" id="M2Q8C4"/>
<dbReference type="InterPro" id="IPR001104">
    <property type="entry name" value="3-oxo-5_a-steroid_4-DH_C"/>
</dbReference>
<dbReference type="HOGENOM" id="CLU_065395_0_1_1"/>
<feature type="domain" description="3-oxo-5-alpha-steroid 4-dehydrogenase C-terminal" evidence="7">
    <location>
        <begin position="117"/>
        <end position="296"/>
    </location>
</feature>
<evidence type="ECO:0000259" key="7">
    <source>
        <dbReference type="Pfam" id="PF02544"/>
    </source>
</evidence>
<dbReference type="OrthoDB" id="5788137at2759"/>
<feature type="transmembrane region" description="Helical" evidence="6">
    <location>
        <begin position="156"/>
        <end position="174"/>
    </location>
</feature>
<comment type="subcellular location">
    <subcellularLocation>
        <location evidence="1">Membrane</location>
        <topology evidence="1">Multi-pass membrane protein</topology>
    </subcellularLocation>
</comment>
<dbReference type="GO" id="GO:0016627">
    <property type="term" value="F:oxidoreductase activity, acting on the CH-CH group of donors"/>
    <property type="evidence" value="ECO:0007669"/>
    <property type="project" value="InterPro"/>
</dbReference>
<gene>
    <name evidence="8" type="ORF">CERSUDRAFT_142667</name>
</gene>
<dbReference type="Pfam" id="PF02544">
    <property type="entry name" value="Steroid_dh"/>
    <property type="match status" value="1"/>
</dbReference>
<accession>M2Q8C4</accession>
<keyword evidence="3 6" id="KW-0812">Transmembrane</keyword>
<evidence type="ECO:0000256" key="4">
    <source>
        <dbReference type="ARBA" id="ARBA00022989"/>
    </source>
</evidence>
<feature type="transmembrane region" description="Helical" evidence="6">
    <location>
        <begin position="118"/>
        <end position="136"/>
    </location>
</feature>
<evidence type="ECO:0000313" key="8">
    <source>
        <dbReference type="EMBL" id="EMD33098.1"/>
    </source>
</evidence>
<keyword evidence="5 6" id="KW-0472">Membrane</keyword>
<feature type="transmembrane region" description="Helical" evidence="6">
    <location>
        <begin position="20"/>
        <end position="40"/>
    </location>
</feature>